<dbReference type="RefSeq" id="WP_014201325.1">
    <property type="nucleotide sequence ID" value="NC_016599.1"/>
</dbReference>
<dbReference type="KEGG" id="oho:Oweho_0954"/>
<dbReference type="SMART" id="SM00387">
    <property type="entry name" value="HATPase_c"/>
    <property type="match status" value="1"/>
</dbReference>
<dbReference type="InterPro" id="IPR003594">
    <property type="entry name" value="HATPase_dom"/>
</dbReference>
<comment type="catalytic activity">
    <reaction evidence="1">
        <text>ATP + protein L-histidine = ADP + protein N-phospho-L-histidine.</text>
        <dbReference type="EC" id="2.7.13.3"/>
    </reaction>
</comment>
<keyword evidence="3" id="KW-0808">Transferase</keyword>
<dbReference type="PANTHER" id="PTHR42878">
    <property type="entry name" value="TWO-COMPONENT HISTIDINE KINASE"/>
    <property type="match status" value="1"/>
</dbReference>
<dbReference type="OrthoDB" id="5522855at2"/>
<protein>
    <recommendedName>
        <fullName evidence="2">histidine kinase</fullName>
        <ecNumber evidence="2">2.7.13.3</ecNumber>
    </recommendedName>
</protein>
<evidence type="ECO:0000313" key="6">
    <source>
        <dbReference type="EMBL" id="AEV31964.1"/>
    </source>
</evidence>
<dbReference type="GO" id="GO:0000156">
    <property type="term" value="F:phosphorelay response regulator activity"/>
    <property type="evidence" value="ECO:0007669"/>
    <property type="project" value="TreeGrafter"/>
</dbReference>
<dbReference type="STRING" id="926562.Oweho_0954"/>
<dbReference type="InterPro" id="IPR036890">
    <property type="entry name" value="HATPase_C_sf"/>
</dbReference>
<evidence type="ECO:0000256" key="3">
    <source>
        <dbReference type="ARBA" id="ARBA00022679"/>
    </source>
</evidence>
<evidence type="ECO:0000256" key="2">
    <source>
        <dbReference type="ARBA" id="ARBA00012438"/>
    </source>
</evidence>
<dbReference type="EC" id="2.7.13.3" evidence="2"/>
<dbReference type="CDD" id="cd00082">
    <property type="entry name" value="HisKA"/>
    <property type="match status" value="1"/>
</dbReference>
<dbReference type="GO" id="GO:0000155">
    <property type="term" value="F:phosphorelay sensor kinase activity"/>
    <property type="evidence" value="ECO:0007669"/>
    <property type="project" value="InterPro"/>
</dbReference>
<dbReference type="Gene3D" id="3.30.565.10">
    <property type="entry name" value="Histidine kinase-like ATPase, C-terminal domain"/>
    <property type="match status" value="1"/>
</dbReference>
<keyword evidence="4 6" id="KW-0418">Kinase</keyword>
<evidence type="ECO:0000313" key="7">
    <source>
        <dbReference type="Proteomes" id="UP000005631"/>
    </source>
</evidence>
<feature type="domain" description="Histidine kinase" evidence="5">
    <location>
        <begin position="136"/>
        <end position="349"/>
    </location>
</feature>
<evidence type="ECO:0000259" key="5">
    <source>
        <dbReference type="PROSITE" id="PS50109"/>
    </source>
</evidence>
<name>G8R3E3_OWEHD</name>
<gene>
    <name evidence="6" type="ordered locus">Oweho_0954</name>
</gene>
<organism evidence="6 7">
    <name type="scientific">Owenweeksia hongkongensis (strain DSM 17368 / CIP 108786 / JCM 12287 / NRRL B-23963 / UST20020801)</name>
    <dbReference type="NCBI Taxonomy" id="926562"/>
    <lineage>
        <taxon>Bacteria</taxon>
        <taxon>Pseudomonadati</taxon>
        <taxon>Bacteroidota</taxon>
        <taxon>Flavobacteriia</taxon>
        <taxon>Flavobacteriales</taxon>
        <taxon>Owenweeksiaceae</taxon>
        <taxon>Owenweeksia</taxon>
    </lineage>
</organism>
<dbReference type="InterPro" id="IPR005467">
    <property type="entry name" value="His_kinase_dom"/>
</dbReference>
<evidence type="ECO:0000256" key="4">
    <source>
        <dbReference type="ARBA" id="ARBA00022777"/>
    </source>
</evidence>
<dbReference type="SUPFAM" id="SSF47384">
    <property type="entry name" value="Homodimeric domain of signal transducing histidine kinase"/>
    <property type="match status" value="1"/>
</dbReference>
<sequence>MNTNNTLQKVLFESKHLALCLLDKSGNVVAVNSTFKNQLCQEEIDTSRPVSIRNLSFWNKDLKALDTAWKEFLVNGAASFNSYLYNREELLFHEVELKQANDEGGVLMEFFKKQEPTKAEKESAKTDGELDNIAAIISHDLRGPVSNIAYLLSIFDGGVADKEELEEFMDALKKSNAKTLDIIDEMGVIINPKLKRRSHSASSLQPLICSILENFEEEISQTQARVVIDIQDHSDWKVPKGAFEMILKQVVSNSLKYRKEDETPKIVITCSRKNGDRIIEVKDNGLGFDVVENEQHLFGLFQTFHNRPDSRGIGLFQVKNRLLSIGGAISLKSQEGIGTTVTLNFKQNELEEAPLYN</sequence>
<dbReference type="EMBL" id="CP003156">
    <property type="protein sequence ID" value="AEV31964.1"/>
    <property type="molecule type" value="Genomic_DNA"/>
</dbReference>
<dbReference type="Proteomes" id="UP000005631">
    <property type="component" value="Chromosome"/>
</dbReference>
<dbReference type="InterPro" id="IPR036097">
    <property type="entry name" value="HisK_dim/P_sf"/>
</dbReference>
<dbReference type="GO" id="GO:0030295">
    <property type="term" value="F:protein kinase activator activity"/>
    <property type="evidence" value="ECO:0007669"/>
    <property type="project" value="TreeGrafter"/>
</dbReference>
<dbReference type="PANTHER" id="PTHR42878:SF15">
    <property type="entry name" value="BACTERIOPHYTOCHROME"/>
    <property type="match status" value="1"/>
</dbReference>
<accession>G8R3E3</accession>
<dbReference type="SUPFAM" id="SSF55874">
    <property type="entry name" value="ATPase domain of HSP90 chaperone/DNA topoisomerase II/histidine kinase"/>
    <property type="match status" value="1"/>
</dbReference>
<dbReference type="PROSITE" id="PS50109">
    <property type="entry name" value="HIS_KIN"/>
    <property type="match status" value="1"/>
</dbReference>
<keyword evidence="7" id="KW-1185">Reference proteome</keyword>
<evidence type="ECO:0000256" key="1">
    <source>
        <dbReference type="ARBA" id="ARBA00000085"/>
    </source>
</evidence>
<dbReference type="Pfam" id="PF02518">
    <property type="entry name" value="HATPase_c"/>
    <property type="match status" value="1"/>
</dbReference>
<dbReference type="InterPro" id="IPR003661">
    <property type="entry name" value="HisK_dim/P_dom"/>
</dbReference>
<dbReference type="GO" id="GO:0007234">
    <property type="term" value="P:osmosensory signaling via phosphorelay pathway"/>
    <property type="evidence" value="ECO:0007669"/>
    <property type="project" value="TreeGrafter"/>
</dbReference>
<dbReference type="eggNOG" id="COG4251">
    <property type="taxonomic scope" value="Bacteria"/>
</dbReference>
<dbReference type="AlphaFoldDB" id="G8R3E3"/>
<dbReference type="Gene3D" id="1.10.287.130">
    <property type="match status" value="1"/>
</dbReference>
<dbReference type="InterPro" id="IPR050351">
    <property type="entry name" value="BphY/WalK/GraS-like"/>
</dbReference>
<dbReference type="HOGENOM" id="CLU_775770_0_0_10"/>
<proteinExistence type="predicted"/>
<reference evidence="6 7" key="1">
    <citation type="journal article" date="2012" name="Stand. Genomic Sci.">
        <title>Genome sequence of the orange-pigmented seawater bacterium Owenweeksia hongkongensis type strain (UST20020801(T)).</title>
        <authorList>
            <person name="Riedel T."/>
            <person name="Held B."/>
            <person name="Nolan M."/>
            <person name="Lucas S."/>
            <person name="Lapidus A."/>
            <person name="Tice H."/>
            <person name="Del Rio T.G."/>
            <person name="Cheng J.F."/>
            <person name="Han C."/>
            <person name="Tapia R."/>
            <person name="Goodwin L.A."/>
            <person name="Pitluck S."/>
            <person name="Liolios K."/>
            <person name="Mavromatis K."/>
            <person name="Pagani I."/>
            <person name="Ivanova N."/>
            <person name="Mikhailova N."/>
            <person name="Pati A."/>
            <person name="Chen A."/>
            <person name="Palaniappan K."/>
            <person name="Rohde M."/>
            <person name="Tindall B.J."/>
            <person name="Detter J.C."/>
            <person name="Goker M."/>
            <person name="Woyke T."/>
            <person name="Bristow J."/>
            <person name="Eisen J.A."/>
            <person name="Markowitz V."/>
            <person name="Hugenholtz P."/>
            <person name="Klenk H.P."/>
            <person name="Kyrpides N.C."/>
        </authorList>
    </citation>
    <scope>NUCLEOTIDE SEQUENCE</scope>
    <source>
        <strain evidence="7">DSM 17368 / JCM 12287 / NRRL B-23963</strain>
    </source>
</reference>